<keyword evidence="10" id="KW-1185">Reference proteome</keyword>
<evidence type="ECO:0000256" key="8">
    <source>
        <dbReference type="SAM" id="Coils"/>
    </source>
</evidence>
<evidence type="ECO:0000256" key="4">
    <source>
        <dbReference type="ARBA" id="ARBA00022794"/>
    </source>
</evidence>
<reference evidence="9 10" key="2">
    <citation type="submission" date="2018-11" db="EMBL/GenBank/DDBJ databases">
        <authorList>
            <consortium name="Pathogen Informatics"/>
        </authorList>
    </citation>
    <scope>NUCLEOTIDE SEQUENCE [LARGE SCALE GENOMIC DNA]</scope>
    <source>
        <strain evidence="9 10">Egypt</strain>
    </source>
</reference>
<feature type="coiled-coil region" evidence="8">
    <location>
        <begin position="322"/>
        <end position="425"/>
    </location>
</feature>
<keyword evidence="3" id="KW-0963">Cytoplasm</keyword>
<dbReference type="EMBL" id="UZAN01040594">
    <property type="protein sequence ID" value="VDP70211.1"/>
    <property type="molecule type" value="Genomic_DNA"/>
</dbReference>
<evidence type="ECO:0000313" key="11">
    <source>
        <dbReference type="WBParaSite" id="ECPE_0000368301-mRNA-1"/>
    </source>
</evidence>
<dbReference type="AlphaFoldDB" id="A0A183A9P5"/>
<evidence type="ECO:0000313" key="10">
    <source>
        <dbReference type="Proteomes" id="UP000272942"/>
    </source>
</evidence>
<gene>
    <name evidence="9" type="ORF">ECPE_LOCUS3680</name>
</gene>
<keyword evidence="7" id="KW-0966">Cell projection</keyword>
<evidence type="ECO:0000313" key="9">
    <source>
        <dbReference type="EMBL" id="VDP70211.1"/>
    </source>
</evidence>
<dbReference type="GO" id="GO:0035869">
    <property type="term" value="C:ciliary transition zone"/>
    <property type="evidence" value="ECO:0007669"/>
    <property type="project" value="TreeGrafter"/>
</dbReference>
<keyword evidence="4" id="KW-0970">Cilium biogenesis/degradation</keyword>
<name>A0A183A9P5_9TREM</name>
<feature type="coiled-coil region" evidence="8">
    <location>
        <begin position="243"/>
        <end position="291"/>
    </location>
</feature>
<dbReference type="GO" id="GO:0097711">
    <property type="term" value="P:ciliary basal body-plasma membrane docking"/>
    <property type="evidence" value="ECO:0007669"/>
    <property type="project" value="TreeGrafter"/>
</dbReference>
<evidence type="ECO:0000256" key="7">
    <source>
        <dbReference type="ARBA" id="ARBA00023273"/>
    </source>
</evidence>
<dbReference type="GO" id="GO:1905349">
    <property type="term" value="P:ciliary transition zone assembly"/>
    <property type="evidence" value="ECO:0007669"/>
    <property type="project" value="TreeGrafter"/>
</dbReference>
<evidence type="ECO:0000256" key="6">
    <source>
        <dbReference type="ARBA" id="ARBA00023212"/>
    </source>
</evidence>
<keyword evidence="6" id="KW-0206">Cytoskeleton</keyword>
<reference evidence="11" key="1">
    <citation type="submission" date="2016-06" db="UniProtKB">
        <authorList>
            <consortium name="WormBaseParasite"/>
        </authorList>
    </citation>
    <scope>IDENTIFICATION</scope>
</reference>
<dbReference type="Proteomes" id="UP000272942">
    <property type="component" value="Unassembled WGS sequence"/>
</dbReference>
<dbReference type="PANTHER" id="PTHR18879">
    <property type="entry name" value="CENTROSOMAL PROTEIN OF 290 KDA"/>
    <property type="match status" value="1"/>
</dbReference>
<dbReference type="GO" id="GO:0034451">
    <property type="term" value="C:centriolar satellite"/>
    <property type="evidence" value="ECO:0007669"/>
    <property type="project" value="TreeGrafter"/>
</dbReference>
<dbReference type="InterPro" id="IPR026201">
    <property type="entry name" value="Cep290"/>
</dbReference>
<organism evidence="11">
    <name type="scientific">Echinostoma caproni</name>
    <dbReference type="NCBI Taxonomy" id="27848"/>
    <lineage>
        <taxon>Eukaryota</taxon>
        <taxon>Metazoa</taxon>
        <taxon>Spiralia</taxon>
        <taxon>Lophotrochozoa</taxon>
        <taxon>Platyhelminthes</taxon>
        <taxon>Trematoda</taxon>
        <taxon>Digenea</taxon>
        <taxon>Plagiorchiida</taxon>
        <taxon>Echinostomata</taxon>
        <taxon>Echinostomatoidea</taxon>
        <taxon>Echinostomatidae</taxon>
        <taxon>Echinostoma</taxon>
    </lineage>
</organism>
<protein>
    <submittedName>
        <fullName evidence="11">Centrosomal protein of 162 kDa</fullName>
    </submittedName>
</protein>
<evidence type="ECO:0000256" key="2">
    <source>
        <dbReference type="ARBA" id="ARBA00004300"/>
    </source>
</evidence>
<dbReference type="OrthoDB" id="6351660at2759"/>
<dbReference type="PANTHER" id="PTHR18879:SF20">
    <property type="entry name" value="CENTROSOMAL PROTEIN OF 290 KDA"/>
    <property type="match status" value="1"/>
</dbReference>
<feature type="coiled-coil region" evidence="8">
    <location>
        <begin position="9"/>
        <end position="83"/>
    </location>
</feature>
<keyword evidence="5 8" id="KW-0175">Coiled coil</keyword>
<evidence type="ECO:0000256" key="5">
    <source>
        <dbReference type="ARBA" id="ARBA00023054"/>
    </source>
</evidence>
<dbReference type="GO" id="GO:1905515">
    <property type="term" value="P:non-motile cilium assembly"/>
    <property type="evidence" value="ECO:0007669"/>
    <property type="project" value="TreeGrafter"/>
</dbReference>
<accession>A0A183A9P5</accession>
<evidence type="ECO:0000256" key="3">
    <source>
        <dbReference type="ARBA" id="ARBA00022490"/>
    </source>
</evidence>
<sequence length="618" mass="71327">MTHVNRKKLTELKNECDRLQSDLQTRTKKAAELDEEVKRWKMEATKSPSVMQRQLTDRLRADLVEKEKQKQALSKALADLRREFLVQAEQSVVTSANNPVRSAPVKESSMIRKVAGKPVSTVPSVRAVIAANDEAQRESIRIASTNPTSAKTLQLETENKRLVEECQTLKRQLDRMKQTRRLAEENQLRRQLEDLTCKNRSLEEENKRLRMAPEKPYQETVRALRETAQAARNNNLTSDWESRKRLETEVNRLRNQSVKLNSDMMYLQKQLDLTKGALERMMRENDTLRARVQARWGPGALPDGNSENITNQPKQPIDASERVSLHKQVEDLKIEVERLRRAERISAELSPSTKVVTDQTVAIEALEMRNRIATDRIKALEQQLKTKGFTTENQLRMEHALQEDLLRLNKENLELRFELETLRADVPRMKTRIHDLQTYVEVLKEEKEALRAGRPLDRSQTPDMIQKSSSFRDSVIAGVLQHLHGIIHGQSGCVSVLFQVGESGKSTKELEQIIVRLKRVLQRTQEENERLKCAPGPVSQEETKRMKAEIEKLRAKLERAELAAGACLNSKRLNTEKSMLRLSQEYEQLRKSYEEVVQEKEKTQAELRKVQYDAQSEL</sequence>
<dbReference type="WBParaSite" id="ECPE_0000368301-mRNA-1">
    <property type="protein sequence ID" value="ECPE_0000368301-mRNA-1"/>
    <property type="gene ID" value="ECPE_0000368301"/>
</dbReference>
<proteinExistence type="predicted"/>
<feature type="coiled-coil region" evidence="8">
    <location>
        <begin position="152"/>
        <end position="212"/>
    </location>
</feature>
<evidence type="ECO:0000256" key="1">
    <source>
        <dbReference type="ARBA" id="ARBA00004120"/>
    </source>
</evidence>
<feature type="coiled-coil region" evidence="8">
    <location>
        <begin position="507"/>
        <end position="613"/>
    </location>
</feature>
<comment type="subcellular location">
    <subcellularLocation>
        <location evidence="1">Cytoplasm</location>
        <location evidence="1">Cytoskeleton</location>
        <location evidence="1">Cilium basal body</location>
    </subcellularLocation>
    <subcellularLocation>
        <location evidence="2">Cytoplasm</location>
        <location evidence="2">Cytoskeleton</location>
        <location evidence="2">Microtubule organizing center</location>
        <location evidence="2">Centrosome</location>
    </subcellularLocation>
</comment>